<keyword evidence="4 5" id="KW-0804">Transcription</keyword>
<keyword evidence="10" id="KW-1185">Reference proteome</keyword>
<evidence type="ECO:0000259" key="8">
    <source>
        <dbReference type="SMART" id="SM00738"/>
    </source>
</evidence>
<dbReference type="InterPro" id="IPR015869">
    <property type="entry name" value="Transcrpt_antiterm_NusG_bac_CS"/>
</dbReference>
<dbReference type="NCBIfam" id="TIGR01956">
    <property type="entry name" value="NusG_myco"/>
    <property type="match status" value="1"/>
</dbReference>
<reference evidence="9 10" key="1">
    <citation type="journal article" date="2008" name="BMC Genomics">
        <title>The linear chromosome of the plant-pathogenic mycoplasma 'Candidatus Phytoplasma mali'.</title>
        <authorList>
            <person name="Kube M."/>
            <person name="Schneider B."/>
            <person name="Kuhl H."/>
            <person name="Dandekar T."/>
            <person name="Heitmann K."/>
            <person name="Migdoll A.M."/>
            <person name="Reinhardt R."/>
            <person name="Seemueller E."/>
        </authorList>
    </citation>
    <scope>NUCLEOTIDE SEQUENCE [LARGE SCALE GENOMIC DNA]</scope>
    <source>
        <strain evidence="9 10">AT</strain>
    </source>
</reference>
<sequence length="195" mass="22542">MINLKKILEKEKDENIKQEAKWYILQTYSGCENSVKNNLLQVADSMNMLDSIIEVVSPKEFYTEVKNDGKKKKKERHIYSGYIFIKMIMTQRSFYLVKNVPRVNGFLGSLNNHTKPVPLSEREIKPILMKIGMLSKNDLNYLNGKNVEIISGSFSGQICKVLHVDNQQEKVTVEIDLFGRSTPIEIYCSQFKEIN</sequence>
<dbReference type="HOGENOM" id="CLU_067287_1_0_14"/>
<evidence type="ECO:0000313" key="10">
    <source>
        <dbReference type="Proteomes" id="UP000002020"/>
    </source>
</evidence>
<dbReference type="InterPro" id="IPR047050">
    <property type="entry name" value="NGN"/>
</dbReference>
<dbReference type="Pfam" id="PF02357">
    <property type="entry name" value="NusG"/>
    <property type="match status" value="1"/>
</dbReference>
<keyword evidence="2 5" id="KW-0889">Transcription antitermination</keyword>
<evidence type="ECO:0000256" key="7">
    <source>
        <dbReference type="RuleBase" id="RU000538"/>
    </source>
</evidence>
<dbReference type="PANTHER" id="PTHR30265">
    <property type="entry name" value="RHO-INTERACTING TRANSCRIPTION TERMINATION FACTOR NUSG"/>
    <property type="match status" value="1"/>
</dbReference>
<keyword evidence="3 5" id="KW-0805">Transcription regulation</keyword>
<dbReference type="Gene3D" id="3.30.70.940">
    <property type="entry name" value="NusG, N-terminal domain"/>
    <property type="match status" value="1"/>
</dbReference>
<dbReference type="GO" id="GO:0006353">
    <property type="term" value="P:DNA-templated transcription termination"/>
    <property type="evidence" value="ECO:0007669"/>
    <property type="project" value="UniProtKB-UniRule"/>
</dbReference>
<dbReference type="GO" id="GO:0031564">
    <property type="term" value="P:transcription antitermination"/>
    <property type="evidence" value="ECO:0007669"/>
    <property type="project" value="UniProtKB-UniRule"/>
</dbReference>
<dbReference type="STRING" id="37692.ATP_00385"/>
<dbReference type="HAMAP" id="MF_00948">
    <property type="entry name" value="NusG"/>
    <property type="match status" value="1"/>
</dbReference>
<dbReference type="AlphaFoldDB" id="B3QZG5"/>
<evidence type="ECO:0000256" key="4">
    <source>
        <dbReference type="ARBA" id="ARBA00023163"/>
    </source>
</evidence>
<dbReference type="GO" id="GO:0006354">
    <property type="term" value="P:DNA-templated transcription elongation"/>
    <property type="evidence" value="ECO:0007669"/>
    <property type="project" value="UniProtKB-UniRule"/>
</dbReference>
<dbReference type="SUPFAM" id="SSF50104">
    <property type="entry name" value="Translation proteins SH3-like domain"/>
    <property type="match status" value="1"/>
</dbReference>
<comment type="similarity">
    <text evidence="5 7">Belongs to the NusG family.</text>
</comment>
<gene>
    <name evidence="5 9" type="primary">nusG</name>
    <name evidence="9" type="ordered locus">ATP_00385</name>
</gene>
<protein>
    <recommendedName>
        <fullName evidence="5 6">Transcription termination/antitermination protein NusG</fullName>
    </recommendedName>
</protein>
<comment type="function">
    <text evidence="5 7">Participates in transcription elongation, termination and antitermination.</text>
</comment>
<dbReference type="Gene3D" id="2.30.30.30">
    <property type="match status" value="1"/>
</dbReference>
<dbReference type="InterPro" id="IPR010216">
    <property type="entry name" value="Transcrpt_antiterm_NusG_myco"/>
</dbReference>
<dbReference type="InterPro" id="IPR005824">
    <property type="entry name" value="KOW"/>
</dbReference>
<dbReference type="Pfam" id="PF00467">
    <property type="entry name" value="KOW"/>
    <property type="match status" value="1"/>
</dbReference>
<dbReference type="InterPro" id="IPR043425">
    <property type="entry name" value="NusG-like"/>
</dbReference>
<dbReference type="InterPro" id="IPR001062">
    <property type="entry name" value="Transcrpt_antiterm_NusG"/>
</dbReference>
<dbReference type="CDD" id="cd06091">
    <property type="entry name" value="KOW_NusG"/>
    <property type="match status" value="1"/>
</dbReference>
<dbReference type="PANTHER" id="PTHR30265:SF2">
    <property type="entry name" value="TRANSCRIPTION TERMINATION_ANTITERMINATION PROTEIN NUSG"/>
    <property type="match status" value="1"/>
</dbReference>
<dbReference type="GO" id="GO:0005829">
    <property type="term" value="C:cytosol"/>
    <property type="evidence" value="ECO:0007669"/>
    <property type="project" value="TreeGrafter"/>
</dbReference>
<evidence type="ECO:0000256" key="2">
    <source>
        <dbReference type="ARBA" id="ARBA00022814"/>
    </source>
</evidence>
<evidence type="ECO:0000256" key="6">
    <source>
        <dbReference type="NCBIfam" id="TIGR01956"/>
    </source>
</evidence>
<dbReference type="InterPro" id="IPR036735">
    <property type="entry name" value="NGN_dom_sf"/>
</dbReference>
<proteinExistence type="inferred from homology"/>
<accession>B3QZG5</accession>
<dbReference type="CDD" id="cd09891">
    <property type="entry name" value="NGN_Bact_1"/>
    <property type="match status" value="1"/>
</dbReference>
<dbReference type="Proteomes" id="UP000002020">
    <property type="component" value="Chromosome"/>
</dbReference>
<evidence type="ECO:0000313" key="9">
    <source>
        <dbReference type="EMBL" id="CAP18572.1"/>
    </source>
</evidence>
<dbReference type="GO" id="GO:0032784">
    <property type="term" value="P:regulation of DNA-templated transcription elongation"/>
    <property type="evidence" value="ECO:0007669"/>
    <property type="project" value="InterPro"/>
</dbReference>
<dbReference type="PRINTS" id="PR00338">
    <property type="entry name" value="NUSGTNSCPFCT"/>
</dbReference>
<feature type="domain" description="NusG-like N-terminal" evidence="8">
    <location>
        <begin position="19"/>
        <end position="131"/>
    </location>
</feature>
<dbReference type="EMBL" id="CU469464">
    <property type="protein sequence ID" value="CAP18572.1"/>
    <property type="molecule type" value="Genomic_DNA"/>
</dbReference>
<dbReference type="eggNOG" id="COG0250">
    <property type="taxonomic scope" value="Bacteria"/>
</dbReference>
<evidence type="ECO:0000256" key="3">
    <source>
        <dbReference type="ARBA" id="ARBA00023015"/>
    </source>
</evidence>
<dbReference type="SUPFAM" id="SSF82679">
    <property type="entry name" value="N-utilization substance G protein NusG, N-terminal domain"/>
    <property type="match status" value="1"/>
</dbReference>
<dbReference type="NCBIfam" id="TIGR00922">
    <property type="entry name" value="nusG"/>
    <property type="match status" value="1"/>
</dbReference>
<dbReference type="PROSITE" id="PS01014">
    <property type="entry name" value="NUSG"/>
    <property type="match status" value="1"/>
</dbReference>
<dbReference type="KEGG" id="pml:ATP_00385"/>
<evidence type="ECO:0000256" key="1">
    <source>
        <dbReference type="ARBA" id="ARBA00022472"/>
    </source>
</evidence>
<dbReference type="InterPro" id="IPR014722">
    <property type="entry name" value="Rib_uL2_dom2"/>
</dbReference>
<dbReference type="InterPro" id="IPR006645">
    <property type="entry name" value="NGN-like_dom"/>
</dbReference>
<organism evidence="10">
    <name type="scientific">Phytoplasma mali (strain AT)</name>
    <dbReference type="NCBI Taxonomy" id="482235"/>
    <lineage>
        <taxon>Bacteria</taxon>
        <taxon>Bacillati</taxon>
        <taxon>Mycoplasmatota</taxon>
        <taxon>Mollicutes</taxon>
        <taxon>Acholeplasmatales</taxon>
        <taxon>Acholeplasmataceae</taxon>
        <taxon>Candidatus Phytoplasma</taxon>
        <taxon>16SrX (Apple proliferation group)</taxon>
    </lineage>
</organism>
<dbReference type="SMART" id="SM00738">
    <property type="entry name" value="NGN"/>
    <property type="match status" value="1"/>
</dbReference>
<dbReference type="InterPro" id="IPR008991">
    <property type="entry name" value="Translation_prot_SH3-like_sf"/>
</dbReference>
<evidence type="ECO:0000256" key="5">
    <source>
        <dbReference type="HAMAP-Rule" id="MF_00948"/>
    </source>
</evidence>
<keyword evidence="1 5" id="KW-0806">Transcription termination</keyword>
<name>B3QZG5_PHYMT</name>